<protein>
    <submittedName>
        <fullName evidence="4">Amidase</fullName>
    </submittedName>
</protein>
<organism evidence="4 5">
    <name type="scientific">Hoeflea algicola</name>
    <dbReference type="NCBI Taxonomy" id="2983763"/>
    <lineage>
        <taxon>Bacteria</taxon>
        <taxon>Pseudomonadati</taxon>
        <taxon>Pseudomonadota</taxon>
        <taxon>Alphaproteobacteria</taxon>
        <taxon>Hyphomicrobiales</taxon>
        <taxon>Rhizobiaceae</taxon>
        <taxon>Hoeflea</taxon>
    </lineage>
</organism>
<dbReference type="EMBL" id="JAOVZR010000001">
    <property type="protein sequence ID" value="MCY0147999.1"/>
    <property type="molecule type" value="Genomic_DNA"/>
</dbReference>
<comment type="similarity">
    <text evidence="1">Belongs to the amidase family.</text>
</comment>
<feature type="domain" description="Amidase" evidence="3">
    <location>
        <begin position="32"/>
        <end position="434"/>
    </location>
</feature>
<dbReference type="InterPro" id="IPR036928">
    <property type="entry name" value="AS_sf"/>
</dbReference>
<dbReference type="Pfam" id="PF01425">
    <property type="entry name" value="Amidase"/>
    <property type="match status" value="1"/>
</dbReference>
<dbReference type="PANTHER" id="PTHR11895">
    <property type="entry name" value="TRANSAMIDASE"/>
    <property type="match status" value="1"/>
</dbReference>
<evidence type="ECO:0000256" key="2">
    <source>
        <dbReference type="SAM" id="MobiDB-lite"/>
    </source>
</evidence>
<evidence type="ECO:0000256" key="1">
    <source>
        <dbReference type="ARBA" id="ARBA00009199"/>
    </source>
</evidence>
<dbReference type="PANTHER" id="PTHR11895:SF7">
    <property type="entry name" value="GLUTAMYL-TRNA(GLN) AMIDOTRANSFERASE SUBUNIT A, MITOCHONDRIAL"/>
    <property type="match status" value="1"/>
</dbReference>
<comment type="caution">
    <text evidence="4">The sequence shown here is derived from an EMBL/GenBank/DDBJ whole genome shotgun (WGS) entry which is preliminary data.</text>
</comment>
<reference evidence="4" key="1">
    <citation type="submission" date="2022-10" db="EMBL/GenBank/DDBJ databases">
        <title>Hoeflea sp. G2-23, isolated from marine algae.</title>
        <authorList>
            <person name="Kristyanto S."/>
            <person name="Kim J.M."/>
            <person name="Jeon C.O."/>
        </authorList>
    </citation>
    <scope>NUCLEOTIDE SEQUENCE</scope>
    <source>
        <strain evidence="4">G2-23</strain>
    </source>
</reference>
<accession>A0ABT3Z898</accession>
<proteinExistence type="inferred from homology"/>
<sequence length="451" mass="47622">MAIDPMAIIGLSALEARDRMASGALAAADYMRGCLERIAAMDGEIQAFEWFDADFAMRQAEGADAHRKSGRPIGPLHGLPVALKDIIDTRGIPTANGTALDADRVPERDAGIVEKLRAAGAIIIGKTVTTELALMHPGKTRNPVNPAHTPGGSSSGSAAAVAAGMVPLAVGTQTGGSVIRPAAFCGVTGFLPSTGSIPRTGILAQSPTLDRVGVFARSVEDAALLAEVLFGHDDLDKATMPAPHPRLLSVASTDAPVRPQFVFVRTPYWHKASQSCQLAMEELAEHLGDGCFEIGLPDAFAEAASMRERINLAEMAKCYHRYARDGGVRLSPQLSEALERGSKMPARDYIAALDWPDYLYAALGEIFQRCDAIITPAATGPAPRGLESTGDPVFNAIWTLCGTPAITLPLFSDADGMPMGVQLVGPRGGDGRLLRTARWLVKHLETDGQGD</sequence>
<dbReference type="RefSeq" id="WP_267653591.1">
    <property type="nucleotide sequence ID" value="NZ_JAOVZR010000001.1"/>
</dbReference>
<dbReference type="SUPFAM" id="SSF75304">
    <property type="entry name" value="Amidase signature (AS) enzymes"/>
    <property type="match status" value="1"/>
</dbReference>
<dbReference type="Proteomes" id="UP001073227">
    <property type="component" value="Unassembled WGS sequence"/>
</dbReference>
<feature type="region of interest" description="Disordered" evidence="2">
    <location>
        <begin position="137"/>
        <end position="156"/>
    </location>
</feature>
<gene>
    <name evidence="4" type="ORF">OEG84_09820</name>
</gene>
<evidence type="ECO:0000259" key="3">
    <source>
        <dbReference type="Pfam" id="PF01425"/>
    </source>
</evidence>
<keyword evidence="5" id="KW-1185">Reference proteome</keyword>
<evidence type="ECO:0000313" key="5">
    <source>
        <dbReference type="Proteomes" id="UP001073227"/>
    </source>
</evidence>
<dbReference type="Gene3D" id="3.90.1300.10">
    <property type="entry name" value="Amidase signature (AS) domain"/>
    <property type="match status" value="1"/>
</dbReference>
<dbReference type="InterPro" id="IPR023631">
    <property type="entry name" value="Amidase_dom"/>
</dbReference>
<dbReference type="InterPro" id="IPR000120">
    <property type="entry name" value="Amidase"/>
</dbReference>
<name>A0ABT3Z898_9HYPH</name>
<evidence type="ECO:0000313" key="4">
    <source>
        <dbReference type="EMBL" id="MCY0147999.1"/>
    </source>
</evidence>